<keyword evidence="1" id="KW-0378">Hydrolase</keyword>
<dbReference type="Gene3D" id="3.40.50.1000">
    <property type="entry name" value="HAD superfamily/HAD-like"/>
    <property type="match status" value="1"/>
</dbReference>
<dbReference type="EMBL" id="FOOC01000014">
    <property type="protein sequence ID" value="SFF63058.1"/>
    <property type="molecule type" value="Genomic_DNA"/>
</dbReference>
<accession>A0A1I2K9V3</accession>
<dbReference type="SFLD" id="SFLDG01129">
    <property type="entry name" value="C1.5:_HAD__Beta-PGM__Phosphata"/>
    <property type="match status" value="1"/>
</dbReference>
<dbReference type="Pfam" id="PF00702">
    <property type="entry name" value="Hydrolase"/>
    <property type="match status" value="1"/>
</dbReference>
<dbReference type="InterPro" id="IPR006439">
    <property type="entry name" value="HAD-SF_hydro_IA"/>
</dbReference>
<gene>
    <name evidence="1" type="ORF">SAMN04488120_11434</name>
</gene>
<dbReference type="STRING" id="1076937.SAMN04488120_11434"/>
<dbReference type="NCBIfam" id="TIGR01509">
    <property type="entry name" value="HAD-SF-IA-v3"/>
    <property type="match status" value="1"/>
</dbReference>
<dbReference type="CDD" id="cd01427">
    <property type="entry name" value="HAD_like"/>
    <property type="match status" value="1"/>
</dbReference>
<dbReference type="SUPFAM" id="SSF56784">
    <property type="entry name" value="HAD-like"/>
    <property type="match status" value="1"/>
</dbReference>
<dbReference type="InterPro" id="IPR050155">
    <property type="entry name" value="HAD-like_hydrolase_sf"/>
</dbReference>
<protein>
    <submittedName>
        <fullName evidence="1">Putative hydrolase of the HAD superfamily</fullName>
    </submittedName>
</protein>
<proteinExistence type="predicted"/>
<evidence type="ECO:0000313" key="2">
    <source>
        <dbReference type="Proteomes" id="UP000199771"/>
    </source>
</evidence>
<dbReference type="AlphaFoldDB" id="A0A1I2K9V3"/>
<name>A0A1I2K9V3_9GAMM</name>
<dbReference type="InterPro" id="IPR023214">
    <property type="entry name" value="HAD_sf"/>
</dbReference>
<dbReference type="InterPro" id="IPR036412">
    <property type="entry name" value="HAD-like_sf"/>
</dbReference>
<dbReference type="PANTHER" id="PTHR43434:SF3">
    <property type="entry name" value="GMP_IMP NUCLEOTIDASE YRFG"/>
    <property type="match status" value="1"/>
</dbReference>
<evidence type="ECO:0000313" key="1">
    <source>
        <dbReference type="EMBL" id="SFF63058.1"/>
    </source>
</evidence>
<dbReference type="GO" id="GO:0008967">
    <property type="term" value="F:phosphoglycolate phosphatase activity"/>
    <property type="evidence" value="ECO:0007669"/>
    <property type="project" value="TreeGrafter"/>
</dbReference>
<dbReference type="GO" id="GO:0005829">
    <property type="term" value="C:cytosol"/>
    <property type="evidence" value="ECO:0007669"/>
    <property type="project" value="TreeGrafter"/>
</dbReference>
<dbReference type="PANTHER" id="PTHR43434">
    <property type="entry name" value="PHOSPHOGLYCOLATE PHOSPHATASE"/>
    <property type="match status" value="1"/>
</dbReference>
<dbReference type="SFLD" id="SFLDS00003">
    <property type="entry name" value="Haloacid_Dehalogenase"/>
    <property type="match status" value="1"/>
</dbReference>
<reference evidence="1 2" key="1">
    <citation type="submission" date="2016-10" db="EMBL/GenBank/DDBJ databases">
        <authorList>
            <person name="de Groot N.N."/>
        </authorList>
    </citation>
    <scope>NUCLEOTIDE SEQUENCE [LARGE SCALE GENOMIC DNA]</scope>
    <source>
        <strain evidence="1 2">DSM 23609</strain>
    </source>
</reference>
<dbReference type="NCBIfam" id="NF011564">
    <property type="entry name" value="PRK14988.1"/>
    <property type="match status" value="1"/>
</dbReference>
<keyword evidence="2" id="KW-1185">Reference proteome</keyword>
<organism evidence="1 2">
    <name type="scientific">Fontimonas thermophila</name>
    <dbReference type="NCBI Taxonomy" id="1076937"/>
    <lineage>
        <taxon>Bacteria</taxon>
        <taxon>Pseudomonadati</taxon>
        <taxon>Pseudomonadota</taxon>
        <taxon>Gammaproteobacteria</taxon>
        <taxon>Nevskiales</taxon>
        <taxon>Nevskiaceae</taxon>
        <taxon>Fontimonas</taxon>
    </lineage>
</organism>
<dbReference type="GO" id="GO:0006281">
    <property type="term" value="P:DNA repair"/>
    <property type="evidence" value="ECO:0007669"/>
    <property type="project" value="TreeGrafter"/>
</dbReference>
<dbReference type="Proteomes" id="UP000199771">
    <property type="component" value="Unassembled WGS sequence"/>
</dbReference>
<sequence length="240" mass="26887">MSGYDSCAMDASVNWTEVEWVLLDMDGTVLDLAFDNYFWRELVPQRYAQKNGLTLEHARAVLKPKFEAVMHTLPWYCTDYWSALTGLDMAALKAEVKHRIGPVPGAEAFLQAVRRSGRRLWLATNAHPDSWRLKLEYTGFGRYFERVICSHDVGYPKEDLRFWSAVCEAHPFARTRTLFVDDSLPVLLAARAFGIGQVIGIRKPDGTQPERPLDAVPSVRTLADLTPALTAADASAAARS</sequence>